<organism evidence="2 3">
    <name type="scientific">Tritrichomonas foetus</name>
    <dbReference type="NCBI Taxonomy" id="1144522"/>
    <lineage>
        <taxon>Eukaryota</taxon>
        <taxon>Metamonada</taxon>
        <taxon>Parabasalia</taxon>
        <taxon>Tritrichomonadida</taxon>
        <taxon>Tritrichomonadidae</taxon>
        <taxon>Tritrichomonas</taxon>
    </lineage>
</organism>
<protein>
    <submittedName>
        <fullName evidence="2">Zn-dependent hydrolase of beta-lactamase</fullName>
    </submittedName>
</protein>
<evidence type="ECO:0000313" key="3">
    <source>
        <dbReference type="Proteomes" id="UP000179807"/>
    </source>
</evidence>
<dbReference type="Proteomes" id="UP000179807">
    <property type="component" value="Unassembled WGS sequence"/>
</dbReference>
<reference evidence="2" key="1">
    <citation type="submission" date="2016-10" db="EMBL/GenBank/DDBJ databases">
        <authorList>
            <person name="Benchimol M."/>
            <person name="Almeida L.G."/>
            <person name="Vasconcelos A.T."/>
            <person name="Perreira-Neves A."/>
            <person name="Rosa I.A."/>
            <person name="Tasca T."/>
            <person name="Bogo M.R."/>
            <person name="de Souza W."/>
        </authorList>
    </citation>
    <scope>NUCLEOTIDE SEQUENCE [LARGE SCALE GENOMIC DNA]</scope>
    <source>
        <strain evidence="2">K</strain>
    </source>
</reference>
<accession>A0A1J4JLX0</accession>
<dbReference type="GO" id="GO:0016787">
    <property type="term" value="F:hydrolase activity"/>
    <property type="evidence" value="ECO:0007669"/>
    <property type="project" value="UniProtKB-KW"/>
</dbReference>
<evidence type="ECO:0000313" key="2">
    <source>
        <dbReference type="EMBL" id="OHS98555.1"/>
    </source>
</evidence>
<proteinExistence type="predicted"/>
<dbReference type="GO" id="GO:0005737">
    <property type="term" value="C:cytoplasm"/>
    <property type="evidence" value="ECO:0007669"/>
    <property type="project" value="TreeGrafter"/>
</dbReference>
<dbReference type="GeneID" id="94829229"/>
<keyword evidence="3" id="KW-1185">Reference proteome</keyword>
<dbReference type="Pfam" id="PF12706">
    <property type="entry name" value="Lactamase_B_2"/>
    <property type="match status" value="1"/>
</dbReference>
<dbReference type="Gene3D" id="3.60.15.10">
    <property type="entry name" value="Ribonuclease Z/Hydroxyacylglutathione hydrolase-like"/>
    <property type="match status" value="1"/>
</dbReference>
<dbReference type="SUPFAM" id="SSF56281">
    <property type="entry name" value="Metallo-hydrolase/oxidoreductase"/>
    <property type="match status" value="1"/>
</dbReference>
<dbReference type="InterPro" id="IPR036866">
    <property type="entry name" value="RibonucZ/Hydroxyglut_hydro"/>
</dbReference>
<dbReference type="PANTHER" id="PTHR15032:SF4">
    <property type="entry name" value="N-ACYL-PHOSPHATIDYLETHANOLAMINE-HYDROLYZING PHOSPHOLIPASE D"/>
    <property type="match status" value="1"/>
</dbReference>
<gene>
    <name evidence="2" type="ORF">TRFO_08835</name>
</gene>
<dbReference type="PANTHER" id="PTHR15032">
    <property type="entry name" value="N-ACYL-PHOSPHATIDYLETHANOLAMINE-HYDROLYZING PHOSPHOLIPASE D"/>
    <property type="match status" value="1"/>
</dbReference>
<feature type="domain" description="Metallo-beta-lactamase" evidence="1">
    <location>
        <begin position="94"/>
        <end position="289"/>
    </location>
</feature>
<dbReference type="RefSeq" id="XP_068351692.1">
    <property type="nucleotide sequence ID" value="XM_068494525.1"/>
</dbReference>
<dbReference type="EMBL" id="MLAK01001049">
    <property type="protein sequence ID" value="OHS98555.1"/>
    <property type="molecule type" value="Genomic_DNA"/>
</dbReference>
<dbReference type="OrthoDB" id="332863at2759"/>
<name>A0A1J4JLX0_9EUKA</name>
<sequence>MEYPPEDIIPESLPTYNKDHHTKKGFINNPGEPIHLPTNSIFTKEWLKFITAKRDTTTSLEVHNPIPYFRKRDGIRVYWLGHACCLIQFHDICILTDPVFSEAASPLPFFMKRTTPVPCQIEDLPQISVVVISHDHYDHLDPKSLQRIKNHSPNVLFFAPLLLADMLNSWGFRSVSFDWRQHVVYKGVDFTCFPARHACCRYGVDFRERLWCSWNLHFDGVNVYYTGDTAIGPHFSEVKESVKGKIDLVLLPIGPQEPACWMRVVHLDPVDAYDMAKVLEAAQVIPIHYGTFPLGQEPAVPDLVLLNQVWKEDNLHILPVGEYMEYNGKEFVEPEENEK</sequence>
<dbReference type="VEuPathDB" id="TrichDB:TRFO_08835"/>
<comment type="caution">
    <text evidence="2">The sequence shown here is derived from an EMBL/GenBank/DDBJ whole genome shotgun (WGS) entry which is preliminary data.</text>
</comment>
<dbReference type="AlphaFoldDB" id="A0A1J4JLX0"/>
<evidence type="ECO:0000259" key="1">
    <source>
        <dbReference type="Pfam" id="PF12706"/>
    </source>
</evidence>
<dbReference type="InterPro" id="IPR001279">
    <property type="entry name" value="Metallo-B-lactamas"/>
</dbReference>
<keyword evidence="2" id="KW-0378">Hydrolase</keyword>